<sequence>MKITGISGSPTVNGNNEKVIDLALGIAEEHGYETEKILLSKLRVLPCTDCGVCKTAKECPIDDDMEEIYRQLETSDALIVASPVYFGSVSAQLKALFDRTILLRRNGFLLEGKVGGAIATGGSRNGGQEFTIQAIHSWMHIHGMLVVGDRAHFGGIVAKPVDSDEVGLKTVRDTANMVCKTLKRFK</sequence>
<evidence type="ECO:0000259" key="6">
    <source>
        <dbReference type="Pfam" id="PF03358"/>
    </source>
</evidence>
<dbReference type="SUPFAM" id="SSF52218">
    <property type="entry name" value="Flavoproteins"/>
    <property type="match status" value="1"/>
</dbReference>
<dbReference type="InterPro" id="IPR005025">
    <property type="entry name" value="FMN_Rdtase-like_dom"/>
</dbReference>
<dbReference type="InterPro" id="IPR029039">
    <property type="entry name" value="Flavoprotein-like_sf"/>
</dbReference>
<dbReference type="PANTHER" id="PTHR43278:SF1">
    <property type="entry name" value="IRON-SULFUR FLAVOPROTEIN MJ1083"/>
    <property type="match status" value="1"/>
</dbReference>
<accession>A0A062V1C8</accession>
<gene>
    <name evidence="7" type="ORF">ANME2D_01347</name>
</gene>
<dbReference type="Pfam" id="PF03358">
    <property type="entry name" value="FMN_red"/>
    <property type="match status" value="1"/>
</dbReference>
<comment type="cofactor">
    <cofactor evidence="2">
        <name>[4Fe-4S] cluster</name>
        <dbReference type="ChEBI" id="CHEBI:49883"/>
    </cofactor>
</comment>
<keyword evidence="3" id="KW-0285">Flavoprotein</keyword>
<comment type="cofactor">
    <cofactor evidence="1">
        <name>FMN</name>
        <dbReference type="ChEBI" id="CHEBI:58210"/>
    </cofactor>
</comment>
<dbReference type="OrthoDB" id="9059at2157"/>
<reference evidence="7 8" key="1">
    <citation type="journal article" date="2013" name="Nature">
        <title>Anaerobic oxidation of methane coupled to nitrate reduction in a novel archaeal lineage.</title>
        <authorList>
            <person name="Haroon M.F."/>
            <person name="Hu S."/>
            <person name="Shi Y."/>
            <person name="Imelfort M."/>
            <person name="Keller J."/>
            <person name="Hugenholtz P."/>
            <person name="Yuan Z."/>
            <person name="Tyson G.W."/>
        </authorList>
    </citation>
    <scope>NUCLEOTIDE SEQUENCE [LARGE SCALE GENOMIC DNA]</scope>
    <source>
        <strain evidence="7 8">ANME-2d</strain>
    </source>
</reference>
<evidence type="ECO:0000256" key="5">
    <source>
        <dbReference type="ARBA" id="ARBA00038292"/>
    </source>
</evidence>
<dbReference type="Proteomes" id="UP000027153">
    <property type="component" value="Unassembled WGS sequence"/>
</dbReference>
<dbReference type="PANTHER" id="PTHR43278">
    <property type="entry name" value="NAD(P)H-DEPENDENT FMN-CONTAINING OXIDOREDUCTASE YWQN-RELATED"/>
    <property type="match status" value="1"/>
</dbReference>
<comment type="caution">
    <text evidence="7">The sequence shown here is derived from an EMBL/GenBank/DDBJ whole genome shotgun (WGS) entry which is preliminary data.</text>
</comment>
<dbReference type="EMBL" id="JMIY01000002">
    <property type="protein sequence ID" value="KCZ72906.1"/>
    <property type="molecule type" value="Genomic_DNA"/>
</dbReference>
<dbReference type="RefSeq" id="WP_048089912.1">
    <property type="nucleotide sequence ID" value="NZ_JMIY01000002.1"/>
</dbReference>
<evidence type="ECO:0000313" key="7">
    <source>
        <dbReference type="EMBL" id="KCZ72906.1"/>
    </source>
</evidence>
<feature type="domain" description="NADPH-dependent FMN reductase-like" evidence="6">
    <location>
        <begin position="1"/>
        <end position="149"/>
    </location>
</feature>
<evidence type="ECO:0000256" key="4">
    <source>
        <dbReference type="ARBA" id="ARBA00022643"/>
    </source>
</evidence>
<organism evidence="7 8">
    <name type="scientific">Candidatus Methanoperedens nitratireducens</name>
    <dbReference type="NCBI Taxonomy" id="1392998"/>
    <lineage>
        <taxon>Archaea</taxon>
        <taxon>Methanobacteriati</taxon>
        <taxon>Methanobacteriota</taxon>
        <taxon>Stenosarchaea group</taxon>
        <taxon>Methanomicrobia</taxon>
        <taxon>Methanosarcinales</taxon>
        <taxon>ANME-2 cluster</taxon>
        <taxon>Candidatus Methanoperedentaceae</taxon>
        <taxon>Candidatus Methanoperedens</taxon>
    </lineage>
</organism>
<evidence type="ECO:0000256" key="2">
    <source>
        <dbReference type="ARBA" id="ARBA00001966"/>
    </source>
</evidence>
<name>A0A062V1C8_9EURY</name>
<evidence type="ECO:0000256" key="1">
    <source>
        <dbReference type="ARBA" id="ARBA00001917"/>
    </source>
</evidence>
<dbReference type="AlphaFoldDB" id="A0A062V1C8"/>
<keyword evidence="8" id="KW-1185">Reference proteome</keyword>
<evidence type="ECO:0000313" key="8">
    <source>
        <dbReference type="Proteomes" id="UP000027153"/>
    </source>
</evidence>
<dbReference type="InterPro" id="IPR051796">
    <property type="entry name" value="ISF_SsuE-like"/>
</dbReference>
<protein>
    <submittedName>
        <fullName evidence="7">Multimeric flavodoxin WrbA</fullName>
    </submittedName>
</protein>
<comment type="similarity">
    <text evidence="5">Belongs to the SsuE family. Isf subfamily.</text>
</comment>
<proteinExistence type="inferred from homology"/>
<dbReference type="GO" id="GO:0016491">
    <property type="term" value="F:oxidoreductase activity"/>
    <property type="evidence" value="ECO:0007669"/>
    <property type="project" value="InterPro"/>
</dbReference>
<keyword evidence="4" id="KW-0288">FMN</keyword>
<evidence type="ECO:0000256" key="3">
    <source>
        <dbReference type="ARBA" id="ARBA00022630"/>
    </source>
</evidence>
<dbReference type="Gene3D" id="3.40.50.360">
    <property type="match status" value="1"/>
</dbReference>